<keyword evidence="5 6" id="KW-0472">Membrane</keyword>
<dbReference type="AlphaFoldDB" id="A0A9C6WH36"/>
<comment type="similarity">
    <text evidence="2">Belongs to the peptidase S54 family.</text>
</comment>
<keyword evidence="3 6" id="KW-0812">Transmembrane</keyword>
<keyword evidence="7" id="KW-1185">Reference proteome</keyword>
<accession>A0A9C6WH36</accession>
<dbReference type="RefSeq" id="XP_052115381.1">
    <property type="nucleotide sequence ID" value="XM_052259421.1"/>
</dbReference>
<evidence type="ECO:0000256" key="6">
    <source>
        <dbReference type="SAM" id="Phobius"/>
    </source>
</evidence>
<reference evidence="7" key="1">
    <citation type="journal article" date="2016" name="Nat. Genet.">
        <title>The genome sequences of Arachis duranensis and Arachis ipaensis, the diploid ancestors of cultivated peanut.</title>
        <authorList>
            <person name="Bertioli D.J."/>
            <person name="Cannon S.B."/>
            <person name="Froenicke L."/>
            <person name="Huang G."/>
            <person name="Farmer A.D."/>
            <person name="Cannon E.K."/>
            <person name="Liu X."/>
            <person name="Gao D."/>
            <person name="Clevenger J."/>
            <person name="Dash S."/>
            <person name="Ren L."/>
            <person name="Moretzsohn M.C."/>
            <person name="Shirasawa K."/>
            <person name="Huang W."/>
            <person name="Vidigal B."/>
            <person name="Abernathy B."/>
            <person name="Chu Y."/>
            <person name="Niederhuth C.E."/>
            <person name="Umale P."/>
            <person name="Araujo A.C."/>
            <person name="Kozik A."/>
            <person name="Kim K.D."/>
            <person name="Burow M.D."/>
            <person name="Varshney R.K."/>
            <person name="Wang X."/>
            <person name="Zhang X."/>
            <person name="Barkley N."/>
            <person name="Guimaraes P.M."/>
            <person name="Isobe S."/>
            <person name="Guo B."/>
            <person name="Liao B."/>
            <person name="Stalker H.T."/>
            <person name="Schmitz R.J."/>
            <person name="Scheffler B.E."/>
            <person name="Leal-Bertioli S.C."/>
            <person name="Xun X."/>
            <person name="Jackson S.A."/>
            <person name="Michelmore R."/>
            <person name="Ozias-Akins P."/>
        </authorList>
    </citation>
    <scope>NUCLEOTIDE SEQUENCE [LARGE SCALE GENOMIC DNA]</scope>
    <source>
        <strain evidence="7">cv. V14167</strain>
    </source>
</reference>
<evidence type="ECO:0000256" key="4">
    <source>
        <dbReference type="ARBA" id="ARBA00022989"/>
    </source>
</evidence>
<dbReference type="GO" id="GO:0006508">
    <property type="term" value="P:proteolysis"/>
    <property type="evidence" value="ECO:0007669"/>
    <property type="project" value="InterPro"/>
</dbReference>
<dbReference type="InterPro" id="IPR035952">
    <property type="entry name" value="Rhomboid-like_sf"/>
</dbReference>
<feature type="transmembrane region" description="Helical" evidence="6">
    <location>
        <begin position="12"/>
        <end position="33"/>
    </location>
</feature>
<evidence type="ECO:0000256" key="5">
    <source>
        <dbReference type="ARBA" id="ARBA00023136"/>
    </source>
</evidence>
<dbReference type="PANTHER" id="PTHR22936">
    <property type="entry name" value="RHOMBOID-RELATED"/>
    <property type="match status" value="1"/>
</dbReference>
<keyword evidence="4 6" id="KW-1133">Transmembrane helix</keyword>
<dbReference type="InterPro" id="IPR002610">
    <property type="entry name" value="Peptidase_S54_rhomboid-like"/>
</dbReference>
<evidence type="ECO:0000256" key="2">
    <source>
        <dbReference type="ARBA" id="ARBA00009045"/>
    </source>
</evidence>
<evidence type="ECO:0000256" key="3">
    <source>
        <dbReference type="ARBA" id="ARBA00022692"/>
    </source>
</evidence>
<comment type="subcellular location">
    <subcellularLocation>
        <location evidence="1">Membrane</location>
        <topology evidence="1">Multi-pass membrane protein</topology>
    </subcellularLocation>
</comment>
<dbReference type="SUPFAM" id="SSF144091">
    <property type="entry name" value="Rhomboid-like"/>
    <property type="match status" value="1"/>
</dbReference>
<name>A0A9C6WH36_ARADU</name>
<sequence>MIFLGLLLGLEFKVSAIVSFVFVFVCNFIFGFLPYVDNFASIGGFVSRFLLGSVLLPSRKLEVSYHDYSWICTSCNSIYQGKKVLSKKAKLGLEFSDSNARWKWNARSGTEGK</sequence>
<evidence type="ECO:0000313" key="9">
    <source>
        <dbReference type="RefSeq" id="XP_052115382.1"/>
    </source>
</evidence>
<dbReference type="GO" id="GO:0016020">
    <property type="term" value="C:membrane"/>
    <property type="evidence" value="ECO:0007669"/>
    <property type="project" value="UniProtKB-SubCell"/>
</dbReference>
<gene>
    <name evidence="8 9" type="primary">LOC127745751</name>
</gene>
<dbReference type="RefSeq" id="XP_052115382.1">
    <property type="nucleotide sequence ID" value="XM_052259422.1"/>
</dbReference>
<evidence type="ECO:0000256" key="1">
    <source>
        <dbReference type="ARBA" id="ARBA00004141"/>
    </source>
</evidence>
<evidence type="ECO:0000313" key="7">
    <source>
        <dbReference type="Proteomes" id="UP000515211"/>
    </source>
</evidence>
<dbReference type="GeneID" id="127745751"/>
<dbReference type="KEGG" id="adu:127745751"/>
<organism evidence="7 9">
    <name type="scientific">Arachis duranensis</name>
    <name type="common">Wild peanut</name>
    <dbReference type="NCBI Taxonomy" id="130453"/>
    <lineage>
        <taxon>Eukaryota</taxon>
        <taxon>Viridiplantae</taxon>
        <taxon>Streptophyta</taxon>
        <taxon>Embryophyta</taxon>
        <taxon>Tracheophyta</taxon>
        <taxon>Spermatophyta</taxon>
        <taxon>Magnoliopsida</taxon>
        <taxon>eudicotyledons</taxon>
        <taxon>Gunneridae</taxon>
        <taxon>Pentapetalae</taxon>
        <taxon>rosids</taxon>
        <taxon>fabids</taxon>
        <taxon>Fabales</taxon>
        <taxon>Fabaceae</taxon>
        <taxon>Papilionoideae</taxon>
        <taxon>50 kb inversion clade</taxon>
        <taxon>dalbergioids sensu lato</taxon>
        <taxon>Dalbergieae</taxon>
        <taxon>Pterocarpus clade</taxon>
        <taxon>Arachis</taxon>
    </lineage>
</organism>
<protein>
    <submittedName>
        <fullName evidence="8 9">Uncharacterized protein LOC127745751</fullName>
    </submittedName>
</protein>
<proteinExistence type="inferred from homology"/>
<dbReference type="Proteomes" id="UP000515211">
    <property type="component" value="Chromosome 3"/>
</dbReference>
<evidence type="ECO:0000313" key="8">
    <source>
        <dbReference type="RefSeq" id="XP_052115381.1"/>
    </source>
</evidence>
<dbReference type="PANTHER" id="PTHR22936:SF75">
    <property type="entry name" value="RHOMBOID-LIKE PROTEIN 8"/>
    <property type="match status" value="1"/>
</dbReference>
<reference evidence="8 9" key="2">
    <citation type="submission" date="2025-04" db="UniProtKB">
        <authorList>
            <consortium name="RefSeq"/>
        </authorList>
    </citation>
    <scope>IDENTIFICATION</scope>
    <source>
        <tissue evidence="8 9">Whole plant</tissue>
    </source>
</reference>